<comment type="caution">
    <text evidence="1">The sequence shown here is derived from an EMBL/GenBank/DDBJ whole genome shotgun (WGS) entry which is preliminary data.</text>
</comment>
<reference evidence="1" key="1">
    <citation type="submission" date="2022-07" db="EMBL/GenBank/DDBJ databases">
        <authorList>
            <person name="Trinca V."/>
            <person name="Uliana J.V.C."/>
            <person name="Torres T.T."/>
            <person name="Ward R.J."/>
            <person name="Monesi N."/>
        </authorList>
    </citation>
    <scope>NUCLEOTIDE SEQUENCE</scope>
    <source>
        <strain evidence="1">HSMRA1968</strain>
        <tissue evidence="1">Whole embryos</tissue>
    </source>
</reference>
<feature type="non-terminal residue" evidence="1">
    <location>
        <position position="1"/>
    </location>
</feature>
<gene>
    <name evidence="1" type="ORF">Bhyg_14383</name>
</gene>
<feature type="non-terminal residue" evidence="1">
    <location>
        <position position="214"/>
    </location>
</feature>
<evidence type="ECO:0000313" key="2">
    <source>
        <dbReference type="Proteomes" id="UP001151699"/>
    </source>
</evidence>
<dbReference type="AlphaFoldDB" id="A0A9Q0MT09"/>
<organism evidence="1 2">
    <name type="scientific">Pseudolycoriella hygida</name>
    <dbReference type="NCBI Taxonomy" id="35572"/>
    <lineage>
        <taxon>Eukaryota</taxon>
        <taxon>Metazoa</taxon>
        <taxon>Ecdysozoa</taxon>
        <taxon>Arthropoda</taxon>
        <taxon>Hexapoda</taxon>
        <taxon>Insecta</taxon>
        <taxon>Pterygota</taxon>
        <taxon>Neoptera</taxon>
        <taxon>Endopterygota</taxon>
        <taxon>Diptera</taxon>
        <taxon>Nematocera</taxon>
        <taxon>Sciaroidea</taxon>
        <taxon>Sciaridae</taxon>
        <taxon>Pseudolycoriella</taxon>
    </lineage>
</organism>
<proteinExistence type="predicted"/>
<dbReference type="Proteomes" id="UP001151699">
    <property type="component" value="Chromosome C"/>
</dbReference>
<protein>
    <submittedName>
        <fullName evidence="1">Uncharacterized protein</fullName>
    </submittedName>
</protein>
<dbReference type="EMBL" id="WJQU01000004">
    <property type="protein sequence ID" value="KAJ6635797.1"/>
    <property type="molecule type" value="Genomic_DNA"/>
</dbReference>
<name>A0A9Q0MT09_9DIPT</name>
<keyword evidence="2" id="KW-1185">Reference proteome</keyword>
<accession>A0A9Q0MT09</accession>
<dbReference type="InterPro" id="IPR032675">
    <property type="entry name" value="LRR_dom_sf"/>
</dbReference>
<dbReference type="SUPFAM" id="SSF52047">
    <property type="entry name" value="RNI-like"/>
    <property type="match status" value="1"/>
</dbReference>
<sequence length="214" mass="24856">STKTLQAKELLPNLERLSLPYFGLPLNNLQNLENLRHLTLNCFGRNANSIFTDLAERNCLEELVLHHVAVDEDTFRAIRKFEKLKMLAVTSKTKVQCPTKFASRLKVLMLGGFNFRKTRTSMKHLTELKDLHLEDCFVNDDRKLVSSFRLLVDYVLEELNCHKNRQINVAVTCYHDSPMKIAEIMNVCLFNETKQLNLTNLRNGCCTKRLDWIN</sequence>
<dbReference type="Gene3D" id="3.80.10.10">
    <property type="entry name" value="Ribonuclease Inhibitor"/>
    <property type="match status" value="1"/>
</dbReference>
<evidence type="ECO:0000313" key="1">
    <source>
        <dbReference type="EMBL" id="KAJ6635797.1"/>
    </source>
</evidence>